<reference evidence="2" key="1">
    <citation type="submission" date="2022-11" db="UniProtKB">
        <authorList>
            <consortium name="WormBaseParasite"/>
        </authorList>
    </citation>
    <scope>IDENTIFICATION</scope>
</reference>
<keyword evidence="1" id="KW-1185">Reference proteome</keyword>
<protein>
    <submittedName>
        <fullName evidence="2">Uncharacterized protein</fullName>
    </submittedName>
</protein>
<organism evidence="1 2">
    <name type="scientific">Meloidogyne javanica</name>
    <name type="common">Root-knot nematode worm</name>
    <dbReference type="NCBI Taxonomy" id="6303"/>
    <lineage>
        <taxon>Eukaryota</taxon>
        <taxon>Metazoa</taxon>
        <taxon>Ecdysozoa</taxon>
        <taxon>Nematoda</taxon>
        <taxon>Chromadorea</taxon>
        <taxon>Rhabditida</taxon>
        <taxon>Tylenchina</taxon>
        <taxon>Tylenchomorpha</taxon>
        <taxon>Tylenchoidea</taxon>
        <taxon>Meloidogynidae</taxon>
        <taxon>Meloidogyninae</taxon>
        <taxon>Meloidogyne</taxon>
        <taxon>Meloidogyne incognita group</taxon>
    </lineage>
</organism>
<sequence length="151" mass="17683">MYAKLTKIFDSEKEPKLLTEILVLRDIITDYTNVLKIQEDELKARLTIEDSKRSEKKENLSESENKVNFQDEINDLKNKTISFLSNVLLAYEQIYDIIIKNFLKKHGKSIKHNYDNAKKELLKTLKGAKILNSELKKSFASDILAHYYQNK</sequence>
<proteinExistence type="predicted"/>
<accession>A0A915LVL0</accession>
<dbReference type="AlphaFoldDB" id="A0A915LVL0"/>
<name>A0A915LVL0_MELJA</name>
<evidence type="ECO:0000313" key="2">
    <source>
        <dbReference type="WBParaSite" id="scaffold2062_cov206.g4165"/>
    </source>
</evidence>
<dbReference type="WBParaSite" id="scaffold2062_cov206.g4165">
    <property type="protein sequence ID" value="scaffold2062_cov206.g4165"/>
    <property type="gene ID" value="scaffold2062_cov206.g4165"/>
</dbReference>
<evidence type="ECO:0000313" key="1">
    <source>
        <dbReference type="Proteomes" id="UP000887561"/>
    </source>
</evidence>
<dbReference type="Proteomes" id="UP000887561">
    <property type="component" value="Unplaced"/>
</dbReference>